<evidence type="ECO:0000313" key="3">
    <source>
        <dbReference type="Proteomes" id="UP000078561"/>
    </source>
</evidence>
<dbReference type="EMBL" id="LT554210">
    <property type="protein sequence ID" value="SAM03617.1"/>
    <property type="molecule type" value="Genomic_DNA"/>
</dbReference>
<accession>A0A168Q5S2</accession>
<dbReference type="AlphaFoldDB" id="A0A168Q5S2"/>
<dbReference type="Proteomes" id="UP000078561">
    <property type="component" value="Unassembled WGS sequence"/>
</dbReference>
<gene>
    <name evidence="2" type="primary">ABSGL_09459.1 scaffold 11253</name>
</gene>
<name>A0A168Q5S2_ABSGL</name>
<feature type="region of interest" description="Disordered" evidence="1">
    <location>
        <begin position="1"/>
        <end position="33"/>
    </location>
</feature>
<dbReference type="InParanoid" id="A0A168Q5S2"/>
<keyword evidence="3" id="KW-1185">Reference proteome</keyword>
<evidence type="ECO:0000256" key="1">
    <source>
        <dbReference type="SAM" id="MobiDB-lite"/>
    </source>
</evidence>
<organism evidence="2">
    <name type="scientific">Absidia glauca</name>
    <name type="common">Pin mould</name>
    <dbReference type="NCBI Taxonomy" id="4829"/>
    <lineage>
        <taxon>Eukaryota</taxon>
        <taxon>Fungi</taxon>
        <taxon>Fungi incertae sedis</taxon>
        <taxon>Mucoromycota</taxon>
        <taxon>Mucoromycotina</taxon>
        <taxon>Mucoromycetes</taxon>
        <taxon>Mucorales</taxon>
        <taxon>Cunninghamellaceae</taxon>
        <taxon>Absidia</taxon>
    </lineage>
</organism>
<proteinExistence type="predicted"/>
<protein>
    <submittedName>
        <fullName evidence="2">Uncharacterized protein</fullName>
    </submittedName>
</protein>
<sequence>MDFDIEDVGDDNDGDDNDGGDNQGDDYVDGGDEVEDDYATRLEAASVSRFWSIMEREVELHDLADSAFNGCGYRRSNYASCSQPVQIRILMDAEHPI</sequence>
<reference evidence="2" key="1">
    <citation type="submission" date="2016-04" db="EMBL/GenBank/DDBJ databases">
        <authorList>
            <person name="Evans L.H."/>
            <person name="Alamgir A."/>
            <person name="Owens N."/>
            <person name="Weber N.D."/>
            <person name="Virtaneva K."/>
            <person name="Barbian K."/>
            <person name="Babar A."/>
            <person name="Rosenke K."/>
        </authorList>
    </citation>
    <scope>NUCLEOTIDE SEQUENCE [LARGE SCALE GENOMIC DNA]</scope>
    <source>
        <strain evidence="2">CBS 101.48</strain>
    </source>
</reference>
<evidence type="ECO:0000313" key="2">
    <source>
        <dbReference type="EMBL" id="SAM03617.1"/>
    </source>
</evidence>